<evidence type="ECO:0000256" key="1">
    <source>
        <dbReference type="SAM" id="Phobius"/>
    </source>
</evidence>
<accession>A0Q0D5</accession>
<evidence type="ECO:0000313" key="3">
    <source>
        <dbReference type="Proteomes" id="UP000008220"/>
    </source>
</evidence>
<protein>
    <submittedName>
        <fullName evidence="2">Membrane protein, putative</fullName>
    </submittedName>
</protein>
<dbReference type="AlphaFoldDB" id="A0Q0D5"/>
<keyword evidence="1" id="KW-0472">Membrane</keyword>
<keyword evidence="1" id="KW-0812">Transmembrane</keyword>
<dbReference type="EMBL" id="CP000382">
    <property type="protein sequence ID" value="ABK61976.1"/>
    <property type="molecule type" value="Genomic_DNA"/>
</dbReference>
<feature type="transmembrane region" description="Helical" evidence="1">
    <location>
        <begin position="208"/>
        <end position="224"/>
    </location>
</feature>
<feature type="transmembrane region" description="Helical" evidence="1">
    <location>
        <begin position="87"/>
        <end position="109"/>
    </location>
</feature>
<gene>
    <name evidence="2" type="ordered locus">NT01CX_2014</name>
</gene>
<feature type="transmembrane region" description="Helical" evidence="1">
    <location>
        <begin position="159"/>
        <end position="177"/>
    </location>
</feature>
<dbReference type="PATRIC" id="fig|386415.7.peg.1117"/>
<feature type="transmembrane region" description="Helical" evidence="1">
    <location>
        <begin position="231"/>
        <end position="252"/>
    </location>
</feature>
<keyword evidence="3" id="KW-1185">Reference proteome</keyword>
<dbReference type="KEGG" id="cno:NT01CX_2014"/>
<dbReference type="eggNOG" id="ENOG50316HC">
    <property type="taxonomic scope" value="Bacteria"/>
</dbReference>
<name>A0Q0D5_CLONN</name>
<dbReference type="RefSeq" id="WP_011722090.1">
    <property type="nucleotide sequence ID" value="NC_008593.1"/>
</dbReference>
<dbReference type="Proteomes" id="UP000008220">
    <property type="component" value="Chromosome"/>
</dbReference>
<dbReference type="STRING" id="386415.NT01CX_2014"/>
<proteinExistence type="predicted"/>
<organism evidence="2 3">
    <name type="scientific">Clostridium novyi (strain NT)</name>
    <dbReference type="NCBI Taxonomy" id="386415"/>
    <lineage>
        <taxon>Bacteria</taxon>
        <taxon>Bacillati</taxon>
        <taxon>Bacillota</taxon>
        <taxon>Clostridia</taxon>
        <taxon>Eubacteriales</taxon>
        <taxon>Clostridiaceae</taxon>
        <taxon>Clostridium</taxon>
    </lineage>
</organism>
<sequence>MKETIKFYIKIMIKNPLFFISLFFNVFLLYKQSSVLESSIFQFSQVFYFGFVCSNLFFLIISTYVTYKNYIILNFLEKNLLKKQVSIILSSIIVSTITSLIPVLTMLILKNPIFQLKFVVTGVLHFFILWTLSNVLAATLGCCVGSISKNSTSMIVSPFIYSLFAYHSYNFSINPIWKLFNIYDDFTMVDISNICGHLFNKAYYFDKLFVVFLALFVFSLTCVFNKNIKRLYSSLFVCFTALCICLNVFFSFNHGSTYLKEYESLKDVNYTIESYNMNLKLKNTLENTVTINIKINKNSDNINMLFDDLFNVKSLSINEVQSTFNHENNTLQIKHNCTKGDKLKILIKYTGFVDVVNNIGSPIYYVSKYATNLPITYFYWYPIGIQNSLIDFDISVKAYNSIYSNLNLLNCSNNIYKFKGQSLGLNLFSGQYKKYTLNNIEYIIPTAMELKYFKSSISNLIKDENNLKNLSKKQLDFLRNHKYKKVICSIWEDNSNNKDLNPFIQIFEDTLIIK</sequence>
<dbReference type="HOGENOM" id="CLU_529674_0_0_9"/>
<feature type="transmembrane region" description="Helical" evidence="1">
    <location>
        <begin position="12"/>
        <end position="30"/>
    </location>
</feature>
<feature type="transmembrane region" description="Helical" evidence="1">
    <location>
        <begin position="46"/>
        <end position="67"/>
    </location>
</feature>
<evidence type="ECO:0000313" key="2">
    <source>
        <dbReference type="EMBL" id="ABK61976.1"/>
    </source>
</evidence>
<keyword evidence="1" id="KW-1133">Transmembrane helix</keyword>
<reference evidence="2 3" key="1">
    <citation type="journal article" date="2006" name="Nat. Biotechnol.">
        <title>The genome and transcriptomes of the anti-tumor agent Clostridium novyi-NT.</title>
        <authorList>
            <person name="Bettegowda C."/>
            <person name="Huang X."/>
            <person name="Lin J."/>
            <person name="Cheong I."/>
            <person name="Kohli M."/>
            <person name="Szabo S.A."/>
            <person name="Zhang X."/>
            <person name="Diaz L.A. Jr."/>
            <person name="Velculescu V.E."/>
            <person name="Parmigiani G."/>
            <person name="Kinzler K.W."/>
            <person name="Vogelstein B."/>
            <person name="Zhou S."/>
        </authorList>
    </citation>
    <scope>NUCLEOTIDE SEQUENCE [LARGE SCALE GENOMIC DNA]</scope>
    <source>
        <strain evidence="2 3">NT</strain>
    </source>
</reference>
<feature type="transmembrane region" description="Helical" evidence="1">
    <location>
        <begin position="124"/>
        <end position="147"/>
    </location>
</feature>